<sequence length="1317" mass="148001">MIIFVLLVHTIAYYCDDDNGVFSETSSTCVYNTGASFDSETSKKTLILTDYIFSTVVLNDFNYHLTLGTTTVTCSVTHLTIKSKTNNYATFTILNVKPTLIIELDSGPTESVRSFHLSSLTLPSEIINVNSNKIPLYLYLNVEGLGLSETNNYLFLKGSFNLITSPTRPYVGYLFSSNSSEITTQKVDQGEIVSISCVNGYTRYYAFYDSIEHQLTCQCPLDAIDDRNCKVNFTYSTTTSAQVFMASGDQNIYRKDTNYETIGDVGYTGGSIYVLMYSNYIFTVKNLNGCNLALCTKLFTIYEIILSDGLNGDLKLITFESENNNYLYLESNSSTGYMVKNGNTFNILFMGKDGTTLNTEDYPYNFMKTNDCQLFYITKLNIIKCLTCPPEQQMQNGLCKCLYTKLGTNCVLNHCVLYENGICRQCEDRYFYDGITKTCKSCGINCNNCVNSTFCYNCFFNNLIINNGVCVNSNCLLSNSGRCVKCDKGYYISNGNCVVCDIRNCDYCSTQTKCSMCHVGYYWDGFSCVNNKGFVNTNNKLIYCTSATDYLSDDKCNNCTSDISNCEMCMDGKCIKCLDNTIYTNGECVIESSCNSITNNKCMCYSESIYNGNACISKRENCSYDRLSGCDECIEDHHLVSNTCTPQVEPNCSFQMSSTCISCDFGMYLEDGGNCAECPIECTSCISNSKCISCTNDKYLQDHTCISSDELSKVCDKPLLTGSGCAICKSGYYRSGNGCQVCNIGCATCNNNLRCTTCQSDYFMTYDEGVCKLKNSTVGCIDINTVLGCISCTSGYYLYYKECAPCSENCNQCTSQTTCQTCESDFVLVNSQCTSLELVKDCVKVSDSKCSKCTFWHSPSIDGSSCVTKAVWWVIFIIVLIVILLLIILLIVIIVVTKMILDKLHKKEVEKTTTIFKMKKSNIHFETLQGGICVSSKTIDFNSENDEIPVNTESREVFCVGNLNENVVKIQFTLMSNVDKFTLRVSPELISLKKGFACEFSWYLTPLCTCQIFSSIQIVAKNLKTNDEKFNAIKVVGVTEKSTRIDYDELKEDKKLGEGSFGVVYKGTFRGNVVAIKKMKNFSNDDNSMEEFVNEVDMLNKFRSDYIVHFYGAVFIISKVCLVTEFAQFGSLKDLMQHKKSEEVETKVRIKMLVDSSKGIAYLHENGILHRDIKPDNILVVSIDLNDSVNAKLTDFGSSRNINLLMTNMTFTKGIGTPIYMAPEMLRREKYKKSADVYSFGVTMYEVVGWEEPFNRKQFKFSWDIADFVVAGKRLEKPMDMRDDIYIVIQEAWCKDKNMRNDINSIQESLETILDVL</sequence>
<dbReference type="InterPro" id="IPR017441">
    <property type="entry name" value="Protein_kinase_ATP_BS"/>
</dbReference>
<dbReference type="PROSITE" id="PS00107">
    <property type="entry name" value="PROTEIN_KINASE_ATP"/>
    <property type="match status" value="1"/>
</dbReference>
<evidence type="ECO:0000256" key="1">
    <source>
        <dbReference type="ARBA" id="ARBA00022527"/>
    </source>
</evidence>
<evidence type="ECO:0000256" key="5">
    <source>
        <dbReference type="SAM" id="Phobius"/>
    </source>
</evidence>
<dbReference type="EC" id="2.7.11.25" evidence="8"/>
<evidence type="ECO:0000256" key="4">
    <source>
        <dbReference type="PROSITE-ProRule" id="PRU10141"/>
    </source>
</evidence>
<keyword evidence="6" id="KW-0732">Signal</keyword>
<name>L7FPE9_ENTIV</name>
<dbReference type="SUPFAM" id="SSF57184">
    <property type="entry name" value="Growth factor receptor domain"/>
    <property type="match status" value="2"/>
</dbReference>
<keyword evidence="8" id="KW-0808">Transferase</keyword>
<dbReference type="RefSeq" id="XP_004262058.1">
    <property type="nucleotide sequence ID" value="XM_004262010.1"/>
</dbReference>
<dbReference type="PROSITE" id="PS00108">
    <property type="entry name" value="PROTEIN_KINASE_ST"/>
    <property type="match status" value="1"/>
</dbReference>
<dbReference type="GeneID" id="14894270"/>
<dbReference type="InterPro" id="IPR009030">
    <property type="entry name" value="Growth_fac_rcpt_cys_sf"/>
</dbReference>
<feature type="chain" id="PRO_5003973847" evidence="6">
    <location>
        <begin position="18"/>
        <end position="1317"/>
    </location>
</feature>
<keyword evidence="9" id="KW-1185">Reference proteome</keyword>
<dbReference type="PANTHER" id="PTHR45756:SF1">
    <property type="entry name" value="PROTEIN KINASE DOMAIN CONTAINING PROTEIN"/>
    <property type="match status" value="1"/>
</dbReference>
<dbReference type="InterPro" id="IPR011009">
    <property type="entry name" value="Kinase-like_dom_sf"/>
</dbReference>
<evidence type="ECO:0000256" key="3">
    <source>
        <dbReference type="ARBA" id="ARBA00022840"/>
    </source>
</evidence>
<dbReference type="OrthoDB" id="311164at2759"/>
<keyword evidence="1" id="KW-0723">Serine/threonine-protein kinase</keyword>
<dbReference type="Gene3D" id="1.10.510.10">
    <property type="entry name" value="Transferase(Phosphotransferase) domain 1"/>
    <property type="match status" value="1"/>
</dbReference>
<dbReference type="GO" id="GO:0004709">
    <property type="term" value="F:MAP kinase kinase kinase activity"/>
    <property type="evidence" value="ECO:0007669"/>
    <property type="project" value="UniProtKB-EC"/>
</dbReference>
<keyword evidence="3 4" id="KW-0067">ATP-binding</keyword>
<dbReference type="InterPro" id="IPR000719">
    <property type="entry name" value="Prot_kinase_dom"/>
</dbReference>
<dbReference type="KEGG" id="eiv:EIN_158170"/>
<evidence type="ECO:0000256" key="6">
    <source>
        <dbReference type="SAM" id="SignalP"/>
    </source>
</evidence>
<dbReference type="Proteomes" id="UP000014680">
    <property type="component" value="Unassembled WGS sequence"/>
</dbReference>
<dbReference type="Pfam" id="PF07714">
    <property type="entry name" value="PK_Tyr_Ser-Thr"/>
    <property type="match status" value="1"/>
</dbReference>
<dbReference type="EMBL" id="KB206161">
    <property type="protein sequence ID" value="ELP95287.1"/>
    <property type="molecule type" value="Genomic_DNA"/>
</dbReference>
<evidence type="ECO:0000259" key="7">
    <source>
        <dbReference type="PROSITE" id="PS50011"/>
    </source>
</evidence>
<protein>
    <submittedName>
        <fullName evidence="8">Protein serine/threonine kinase, putative</fullName>
        <ecNumber evidence="8">2.7.11.25</ecNumber>
    </submittedName>
</protein>
<dbReference type="InterPro" id="IPR008271">
    <property type="entry name" value="Ser/Thr_kinase_AS"/>
</dbReference>
<proteinExistence type="predicted"/>
<feature type="binding site" evidence="4">
    <location>
        <position position="1078"/>
    </location>
    <ligand>
        <name>ATP</name>
        <dbReference type="ChEBI" id="CHEBI:30616"/>
    </ligand>
</feature>
<dbReference type="PANTHER" id="PTHR45756">
    <property type="entry name" value="PALMITOYLTRANSFERASE"/>
    <property type="match status" value="1"/>
</dbReference>
<evidence type="ECO:0000313" key="9">
    <source>
        <dbReference type="Proteomes" id="UP000014680"/>
    </source>
</evidence>
<dbReference type="VEuPathDB" id="AmoebaDB:EIN_158170"/>
<dbReference type="InterPro" id="IPR001245">
    <property type="entry name" value="Ser-Thr/Tyr_kinase_cat_dom"/>
</dbReference>
<gene>
    <name evidence="8" type="ORF">EIN_158170</name>
</gene>
<dbReference type="Gene3D" id="3.30.200.20">
    <property type="entry name" value="Phosphorylase Kinase, domain 1"/>
    <property type="match status" value="1"/>
</dbReference>
<reference evidence="8 9" key="1">
    <citation type="submission" date="2012-10" db="EMBL/GenBank/DDBJ databases">
        <authorList>
            <person name="Zafar N."/>
            <person name="Inman J."/>
            <person name="Hall N."/>
            <person name="Lorenzi H."/>
            <person name="Caler E."/>
        </authorList>
    </citation>
    <scope>NUCLEOTIDE SEQUENCE [LARGE SCALE GENOMIC DNA]</scope>
    <source>
        <strain evidence="8 9">IP1</strain>
    </source>
</reference>
<dbReference type="InterPro" id="IPR053215">
    <property type="entry name" value="TKL_Ser/Thr_kinase"/>
</dbReference>
<keyword evidence="5" id="KW-0812">Transmembrane</keyword>
<dbReference type="SUPFAM" id="SSF56112">
    <property type="entry name" value="Protein kinase-like (PK-like)"/>
    <property type="match status" value="1"/>
</dbReference>
<feature type="transmembrane region" description="Helical" evidence="5">
    <location>
        <begin position="870"/>
        <end position="897"/>
    </location>
</feature>
<feature type="signal peptide" evidence="6">
    <location>
        <begin position="1"/>
        <end position="17"/>
    </location>
</feature>
<dbReference type="SMART" id="SM00261">
    <property type="entry name" value="FU"/>
    <property type="match status" value="6"/>
</dbReference>
<accession>L7FPE9</accession>
<dbReference type="Gene3D" id="2.10.220.10">
    <property type="entry name" value="Hormone Receptor, Insulin-like Growth Factor Receptor 1, Chain A, domain 2"/>
    <property type="match status" value="2"/>
</dbReference>
<dbReference type="GO" id="GO:0005524">
    <property type="term" value="F:ATP binding"/>
    <property type="evidence" value="ECO:0007669"/>
    <property type="project" value="UniProtKB-UniRule"/>
</dbReference>
<dbReference type="PROSITE" id="PS50011">
    <property type="entry name" value="PROTEIN_KINASE_DOM"/>
    <property type="match status" value="1"/>
</dbReference>
<dbReference type="InterPro" id="IPR006212">
    <property type="entry name" value="Furin_repeat"/>
</dbReference>
<dbReference type="SMART" id="SM00220">
    <property type="entry name" value="S_TKc"/>
    <property type="match status" value="1"/>
</dbReference>
<feature type="domain" description="Protein kinase" evidence="7">
    <location>
        <begin position="1050"/>
        <end position="1314"/>
    </location>
</feature>
<keyword evidence="2 4" id="KW-0547">Nucleotide-binding</keyword>
<evidence type="ECO:0000256" key="2">
    <source>
        <dbReference type="ARBA" id="ARBA00022741"/>
    </source>
</evidence>
<keyword evidence="5" id="KW-1133">Transmembrane helix</keyword>
<keyword evidence="8" id="KW-0418">Kinase</keyword>
<keyword evidence="5" id="KW-0472">Membrane</keyword>
<evidence type="ECO:0000313" key="8">
    <source>
        <dbReference type="EMBL" id="ELP95287.1"/>
    </source>
</evidence>
<organism evidence="8 9">
    <name type="scientific">Entamoeba invadens IP1</name>
    <dbReference type="NCBI Taxonomy" id="370355"/>
    <lineage>
        <taxon>Eukaryota</taxon>
        <taxon>Amoebozoa</taxon>
        <taxon>Evosea</taxon>
        <taxon>Archamoebae</taxon>
        <taxon>Mastigamoebida</taxon>
        <taxon>Entamoebidae</taxon>
        <taxon>Entamoeba</taxon>
    </lineage>
</organism>